<gene>
    <name evidence="4" type="ORF">EAS61_32965</name>
</gene>
<dbReference type="UniPathway" id="UPA00705"/>
<evidence type="ECO:0000256" key="2">
    <source>
        <dbReference type="SAM" id="Phobius"/>
    </source>
</evidence>
<keyword evidence="2" id="KW-0472">Membrane</keyword>
<dbReference type="GO" id="GO:0020037">
    <property type="term" value="F:heme binding"/>
    <property type="evidence" value="ECO:0007669"/>
    <property type="project" value="InterPro"/>
</dbReference>
<feature type="transmembrane region" description="Helical" evidence="2">
    <location>
        <begin position="346"/>
        <end position="366"/>
    </location>
</feature>
<dbReference type="GO" id="GO:0022904">
    <property type="term" value="P:respiratory electron transport chain"/>
    <property type="evidence" value="ECO:0007669"/>
    <property type="project" value="TreeGrafter"/>
</dbReference>
<keyword evidence="2" id="KW-1133">Transmembrane helix</keyword>
<dbReference type="PANTHER" id="PTHR10422:SF29">
    <property type="entry name" value="CYTOCHROME C OXIDASE SUBUNIT 1 HOMOLOG, BACTEROID"/>
    <property type="match status" value="1"/>
</dbReference>
<dbReference type="GO" id="GO:0006119">
    <property type="term" value="P:oxidative phosphorylation"/>
    <property type="evidence" value="ECO:0007669"/>
    <property type="project" value="UniProtKB-UniPathway"/>
</dbReference>
<keyword evidence="1" id="KW-0679">Respiratory chain</keyword>
<feature type="transmembrane region" description="Helical" evidence="2">
    <location>
        <begin position="205"/>
        <end position="227"/>
    </location>
</feature>
<evidence type="ECO:0000313" key="5">
    <source>
        <dbReference type="Proteomes" id="UP000290174"/>
    </source>
</evidence>
<feature type="transmembrane region" description="Helical" evidence="2">
    <location>
        <begin position="307"/>
        <end position="326"/>
    </location>
</feature>
<dbReference type="PROSITE" id="PS50855">
    <property type="entry name" value="COX1"/>
    <property type="match status" value="1"/>
</dbReference>
<feature type="transmembrane region" description="Helical" evidence="2">
    <location>
        <begin position="20"/>
        <end position="48"/>
    </location>
</feature>
<dbReference type="SUPFAM" id="SSF81442">
    <property type="entry name" value="Cytochrome c oxidase subunit I-like"/>
    <property type="match status" value="1"/>
</dbReference>
<feature type="transmembrane region" description="Helical" evidence="2">
    <location>
        <begin position="136"/>
        <end position="159"/>
    </location>
</feature>
<accession>A0A4Q0QCJ2</accession>
<dbReference type="GO" id="GO:0004129">
    <property type="term" value="F:cytochrome-c oxidase activity"/>
    <property type="evidence" value="ECO:0007669"/>
    <property type="project" value="InterPro"/>
</dbReference>
<dbReference type="Proteomes" id="UP000290174">
    <property type="component" value="Unassembled WGS sequence"/>
</dbReference>
<evidence type="ECO:0000256" key="1">
    <source>
        <dbReference type="ARBA" id="ARBA00022660"/>
    </source>
</evidence>
<name>A0A4Q0QCJ2_9BRAD</name>
<dbReference type="EMBL" id="RKMK01000046">
    <property type="protein sequence ID" value="RXG86677.1"/>
    <property type="molecule type" value="Genomic_DNA"/>
</dbReference>
<reference evidence="4 5" key="1">
    <citation type="submission" date="2018-11" db="EMBL/GenBank/DDBJ databases">
        <title>Bradyrhizobium sp. nov., isolated from effective nodules of peanut in China.</title>
        <authorList>
            <person name="Li Y."/>
        </authorList>
    </citation>
    <scope>NUCLEOTIDE SEQUENCE [LARGE SCALE GENOMIC DNA]</scope>
    <source>
        <strain evidence="4 5">CCBAU 51770</strain>
    </source>
</reference>
<dbReference type="GO" id="GO:0015990">
    <property type="term" value="P:electron transport coupled proton transport"/>
    <property type="evidence" value="ECO:0007669"/>
    <property type="project" value="TreeGrafter"/>
</dbReference>
<feature type="domain" description="Cytochrome oxidase subunit I profile" evidence="3">
    <location>
        <begin position="9"/>
        <end position="466"/>
    </location>
</feature>
<protein>
    <submittedName>
        <fullName evidence="4">Cytochrome oxidase</fullName>
    </submittedName>
</protein>
<dbReference type="InterPro" id="IPR023616">
    <property type="entry name" value="Cyt_c_oxase-like_su1_dom"/>
</dbReference>
<dbReference type="Pfam" id="PF00115">
    <property type="entry name" value="COX1"/>
    <property type="match status" value="1"/>
</dbReference>
<keyword evidence="1" id="KW-0813">Transport</keyword>
<feature type="transmembrane region" description="Helical" evidence="2">
    <location>
        <begin position="234"/>
        <end position="255"/>
    </location>
</feature>
<evidence type="ECO:0000259" key="3">
    <source>
        <dbReference type="PROSITE" id="PS50855"/>
    </source>
</evidence>
<dbReference type="PANTHER" id="PTHR10422">
    <property type="entry name" value="CYTOCHROME C OXIDASE SUBUNIT 1"/>
    <property type="match status" value="1"/>
</dbReference>
<feature type="transmembrane region" description="Helical" evidence="2">
    <location>
        <begin position="104"/>
        <end position="130"/>
    </location>
</feature>
<comment type="caution">
    <text evidence="4">The sequence shown here is derived from an EMBL/GenBank/DDBJ whole genome shotgun (WGS) entry which is preliminary data.</text>
</comment>
<keyword evidence="1" id="KW-0249">Electron transport</keyword>
<keyword evidence="2" id="KW-0812">Transmembrane</keyword>
<feature type="transmembrane region" description="Helical" evidence="2">
    <location>
        <begin position="267"/>
        <end position="295"/>
    </location>
</feature>
<feature type="transmembrane region" description="Helical" evidence="2">
    <location>
        <begin position="378"/>
        <end position="404"/>
    </location>
</feature>
<sequence>MMSDSAAAIPLRALPPDDRVLARVLAAYVASATIWLVFATAVGLLVSFKFAYPDFATTPALSFGRLRAIHTSGTFYAWASQALIGLALFVAARSSGARLYSERLAWISLALLNVAAVLGTVTLDLGFTYGQEYREWLWWIRVILGLGLITAVWNMIATVERRDGEHIYVSNWYTIGGTLWTIVMVVVSMLPWYQYGLGQVAVQAFFMHNAVGLWFTPLSLGVSYYALPKLLNRPIYSYSLGVFAFWTNLIFYPIIGAHHFEFSPLPWWLQTTAIVFSVAMLVPVLSGTANFLLTFRGTHEWIYRSPAVFILVGVYGYLLGSAQGTFEAFRSLQQLWHLTNYTVGHSHLTMYGFVTFAIWGGIYALLPRATGKYPYNLTMGIHFWLSAVGVVIYVAALSAAGTIQGLDWFRGLTFIQSIEDAAPYWLWRSVGGSLMFAGHLVFAFNVWTMTYGRSCTELAAAKTVPA</sequence>
<feature type="transmembrane region" description="Helical" evidence="2">
    <location>
        <begin position="424"/>
        <end position="444"/>
    </location>
</feature>
<dbReference type="Gene3D" id="1.20.210.10">
    <property type="entry name" value="Cytochrome c oxidase-like, subunit I domain"/>
    <property type="match status" value="1"/>
</dbReference>
<dbReference type="InterPro" id="IPR036927">
    <property type="entry name" value="Cyt_c_oxase-like_su1_sf"/>
</dbReference>
<dbReference type="AlphaFoldDB" id="A0A4Q0QCJ2"/>
<proteinExistence type="predicted"/>
<dbReference type="GO" id="GO:0016020">
    <property type="term" value="C:membrane"/>
    <property type="evidence" value="ECO:0007669"/>
    <property type="project" value="InterPro"/>
</dbReference>
<feature type="transmembrane region" description="Helical" evidence="2">
    <location>
        <begin position="171"/>
        <end position="193"/>
    </location>
</feature>
<organism evidence="4 5">
    <name type="scientific">Bradyrhizobium zhanjiangense</name>
    <dbReference type="NCBI Taxonomy" id="1325107"/>
    <lineage>
        <taxon>Bacteria</taxon>
        <taxon>Pseudomonadati</taxon>
        <taxon>Pseudomonadota</taxon>
        <taxon>Alphaproteobacteria</taxon>
        <taxon>Hyphomicrobiales</taxon>
        <taxon>Nitrobacteraceae</taxon>
        <taxon>Bradyrhizobium</taxon>
    </lineage>
</organism>
<evidence type="ECO:0000313" key="4">
    <source>
        <dbReference type="EMBL" id="RXG86677.1"/>
    </source>
</evidence>
<feature type="transmembrane region" description="Helical" evidence="2">
    <location>
        <begin position="68"/>
        <end position="92"/>
    </location>
</feature>
<dbReference type="InterPro" id="IPR000883">
    <property type="entry name" value="Cyt_C_Oxase_1"/>
</dbReference>